<evidence type="ECO:0000256" key="2">
    <source>
        <dbReference type="SAM" id="Phobius"/>
    </source>
</evidence>
<keyword evidence="2" id="KW-0472">Membrane</keyword>
<gene>
    <name evidence="3" type="ORF">DPMN_125381</name>
</gene>
<sequence>MKDQVATVGDNATSCFQVPPNQDGSFHVNNDSCGSLNTWSRYDNHVMVDPNCTMKLAPHYKHGNFCLTLYNVSSGDKNISITYTGSNQSNCYALLKVLNNPPDNLPYACTPTIKDQVATVGVDATSCFQVLPNQDGSFHVNNDTCGSLNTWSRYDNHVMVDPNCTMKLAPHYKHGNFCLTLYNVSSGDKNISITFTGSDQSVCYGLLRVLNNPPDDNDKSNNLLWIILGPIIAVIVVVAVVVCLIVRRILKKKRYDVREKGLELREDPRPLMNGDSLPDSLPQTQVST</sequence>
<evidence type="ECO:0000313" key="4">
    <source>
        <dbReference type="Proteomes" id="UP000828390"/>
    </source>
</evidence>
<organism evidence="3 4">
    <name type="scientific">Dreissena polymorpha</name>
    <name type="common">Zebra mussel</name>
    <name type="synonym">Mytilus polymorpha</name>
    <dbReference type="NCBI Taxonomy" id="45954"/>
    <lineage>
        <taxon>Eukaryota</taxon>
        <taxon>Metazoa</taxon>
        <taxon>Spiralia</taxon>
        <taxon>Lophotrochozoa</taxon>
        <taxon>Mollusca</taxon>
        <taxon>Bivalvia</taxon>
        <taxon>Autobranchia</taxon>
        <taxon>Heteroconchia</taxon>
        <taxon>Euheterodonta</taxon>
        <taxon>Imparidentia</taxon>
        <taxon>Neoheterodontei</taxon>
        <taxon>Myida</taxon>
        <taxon>Dreissenoidea</taxon>
        <taxon>Dreissenidae</taxon>
        <taxon>Dreissena</taxon>
    </lineage>
</organism>
<accession>A0A9D4GXE4</accession>
<keyword evidence="2" id="KW-1133">Transmembrane helix</keyword>
<keyword evidence="4" id="KW-1185">Reference proteome</keyword>
<proteinExistence type="predicted"/>
<feature type="region of interest" description="Disordered" evidence="1">
    <location>
        <begin position="267"/>
        <end position="288"/>
    </location>
</feature>
<dbReference type="EMBL" id="JAIWYP010000005">
    <property type="protein sequence ID" value="KAH3823573.1"/>
    <property type="molecule type" value="Genomic_DNA"/>
</dbReference>
<evidence type="ECO:0000256" key="1">
    <source>
        <dbReference type="SAM" id="MobiDB-lite"/>
    </source>
</evidence>
<evidence type="ECO:0000313" key="3">
    <source>
        <dbReference type="EMBL" id="KAH3823573.1"/>
    </source>
</evidence>
<dbReference type="Proteomes" id="UP000828390">
    <property type="component" value="Unassembled WGS sequence"/>
</dbReference>
<reference evidence="3" key="1">
    <citation type="journal article" date="2019" name="bioRxiv">
        <title>The Genome of the Zebra Mussel, Dreissena polymorpha: A Resource for Invasive Species Research.</title>
        <authorList>
            <person name="McCartney M.A."/>
            <person name="Auch B."/>
            <person name="Kono T."/>
            <person name="Mallez S."/>
            <person name="Zhang Y."/>
            <person name="Obille A."/>
            <person name="Becker A."/>
            <person name="Abrahante J.E."/>
            <person name="Garbe J."/>
            <person name="Badalamenti J.P."/>
            <person name="Herman A."/>
            <person name="Mangelson H."/>
            <person name="Liachko I."/>
            <person name="Sullivan S."/>
            <person name="Sone E.D."/>
            <person name="Koren S."/>
            <person name="Silverstein K.A.T."/>
            <person name="Beckman K.B."/>
            <person name="Gohl D.M."/>
        </authorList>
    </citation>
    <scope>NUCLEOTIDE SEQUENCE</scope>
    <source>
        <strain evidence="3">Duluth1</strain>
        <tissue evidence="3">Whole animal</tissue>
    </source>
</reference>
<name>A0A9D4GXE4_DREPO</name>
<feature type="transmembrane region" description="Helical" evidence="2">
    <location>
        <begin position="223"/>
        <end position="246"/>
    </location>
</feature>
<dbReference type="AlphaFoldDB" id="A0A9D4GXE4"/>
<reference evidence="3" key="2">
    <citation type="submission" date="2020-11" db="EMBL/GenBank/DDBJ databases">
        <authorList>
            <person name="McCartney M.A."/>
            <person name="Auch B."/>
            <person name="Kono T."/>
            <person name="Mallez S."/>
            <person name="Becker A."/>
            <person name="Gohl D.M."/>
            <person name="Silverstein K.A.T."/>
            <person name="Koren S."/>
            <person name="Bechman K.B."/>
            <person name="Herman A."/>
            <person name="Abrahante J.E."/>
            <person name="Garbe J."/>
        </authorList>
    </citation>
    <scope>NUCLEOTIDE SEQUENCE</scope>
    <source>
        <strain evidence="3">Duluth1</strain>
        <tissue evidence="3">Whole animal</tissue>
    </source>
</reference>
<protein>
    <submittedName>
        <fullName evidence="3">Uncharacterized protein</fullName>
    </submittedName>
</protein>
<keyword evidence="2" id="KW-0812">Transmembrane</keyword>
<comment type="caution">
    <text evidence="3">The sequence shown here is derived from an EMBL/GenBank/DDBJ whole genome shotgun (WGS) entry which is preliminary data.</text>
</comment>